<name>A0A423PH63_9GAMM</name>
<reference evidence="3 4" key="1">
    <citation type="submission" date="2013-10" db="EMBL/GenBank/DDBJ databases">
        <title>Salinisphaera orenii MK-B5 Genome Sequencing.</title>
        <authorList>
            <person name="Lai Q."/>
            <person name="Li C."/>
            <person name="Shao Z."/>
        </authorList>
    </citation>
    <scope>NUCLEOTIDE SEQUENCE [LARGE SCALE GENOMIC DNA]</scope>
    <source>
        <strain evidence="3 4">MK-B5</strain>
    </source>
</reference>
<protein>
    <submittedName>
        <fullName evidence="3">Ribosomal protein S6 modification protein</fullName>
    </submittedName>
</protein>
<dbReference type="Pfam" id="PF05618">
    <property type="entry name" value="Zn_protease"/>
    <property type="match status" value="1"/>
</dbReference>
<keyword evidence="1" id="KW-0732">Signal</keyword>
<proteinExistence type="predicted"/>
<dbReference type="InterPro" id="IPR021109">
    <property type="entry name" value="Peptidase_aspartic_dom_sf"/>
</dbReference>
<comment type="caution">
    <text evidence="3">The sequence shown here is derived from an EMBL/GenBank/DDBJ whole genome shotgun (WGS) entry which is preliminary data.</text>
</comment>
<dbReference type="RefSeq" id="WP_123631839.1">
    <property type="nucleotide sequence ID" value="NZ_AYKH01000040.1"/>
</dbReference>
<dbReference type="AlphaFoldDB" id="A0A423PH63"/>
<feature type="chain" id="PRO_5019467088" evidence="1">
    <location>
        <begin position="29"/>
        <end position="187"/>
    </location>
</feature>
<dbReference type="InterPro" id="IPR008503">
    <property type="entry name" value="Asp_endopeptidase"/>
</dbReference>
<dbReference type="Gene3D" id="2.40.70.10">
    <property type="entry name" value="Acid Proteases"/>
    <property type="match status" value="1"/>
</dbReference>
<keyword evidence="4" id="KW-1185">Reference proteome</keyword>
<evidence type="ECO:0000256" key="1">
    <source>
        <dbReference type="SAM" id="SignalP"/>
    </source>
</evidence>
<dbReference type="SUPFAM" id="SSF50630">
    <property type="entry name" value="Acid proteases"/>
    <property type="match status" value="1"/>
</dbReference>
<feature type="domain" description="Retropepsin-like aspartic endopeptidase" evidence="2">
    <location>
        <begin position="34"/>
        <end position="168"/>
    </location>
</feature>
<evidence type="ECO:0000259" key="2">
    <source>
        <dbReference type="Pfam" id="PF05618"/>
    </source>
</evidence>
<organism evidence="3 4">
    <name type="scientific">Salinisphaera orenii MK-B5</name>
    <dbReference type="NCBI Taxonomy" id="856730"/>
    <lineage>
        <taxon>Bacteria</taxon>
        <taxon>Pseudomonadati</taxon>
        <taxon>Pseudomonadota</taxon>
        <taxon>Gammaproteobacteria</taxon>
        <taxon>Salinisphaerales</taxon>
        <taxon>Salinisphaeraceae</taxon>
        <taxon>Salinisphaera</taxon>
    </lineage>
</organism>
<accession>A0A423PH63</accession>
<dbReference type="PANTHER" id="PTHR38037:SF2">
    <property type="entry name" value="ATP-DEPENDENT ZINC PROTEASE DOMAIN-CONTAINING PROTEIN-RELATED"/>
    <property type="match status" value="1"/>
</dbReference>
<dbReference type="EMBL" id="AYKH01000040">
    <property type="protein sequence ID" value="ROO24930.1"/>
    <property type="molecule type" value="Genomic_DNA"/>
</dbReference>
<sequence>MRPPRLRFLVSGLFVLALMPGLLTPALADGDETIYGWVENARIEPWGVEAKAKLDTGALTSSLHATDIERFERDGETWVRFTTRIEDQRDEDMAEREFERPLFRRLRVTGAGGSDERPVVLLRICMNDTIYEEQFSLRDRGEMIYPMLLGRRTIEHLGLVDVSETFLSEPSCDDDSEFVAQDEDDDA</sequence>
<dbReference type="Proteomes" id="UP000283993">
    <property type="component" value="Unassembled WGS sequence"/>
</dbReference>
<feature type="signal peptide" evidence="1">
    <location>
        <begin position="1"/>
        <end position="28"/>
    </location>
</feature>
<dbReference type="PANTHER" id="PTHR38037">
    <property type="entry name" value="ZN_PROTEASE DOMAIN-CONTAINING PROTEIN"/>
    <property type="match status" value="1"/>
</dbReference>
<evidence type="ECO:0000313" key="3">
    <source>
        <dbReference type="EMBL" id="ROO24930.1"/>
    </source>
</evidence>
<gene>
    <name evidence="3" type="ORF">SAOR_13140</name>
</gene>
<evidence type="ECO:0000313" key="4">
    <source>
        <dbReference type="Proteomes" id="UP000283993"/>
    </source>
</evidence>